<comment type="caution">
    <text evidence="1">The sequence shown here is derived from an EMBL/GenBank/DDBJ whole genome shotgun (WGS) entry which is preliminary data.</text>
</comment>
<proteinExistence type="predicted"/>
<evidence type="ECO:0000313" key="2">
    <source>
        <dbReference type="Proteomes" id="UP001556196"/>
    </source>
</evidence>
<name>A0ABV3QWJ6_9HYPH</name>
<accession>A0ABV3QWJ6</accession>
<protein>
    <recommendedName>
        <fullName evidence="3">Nucleotidyl transferase AbiEii/AbiGii toxin family protein</fullName>
    </recommendedName>
</protein>
<evidence type="ECO:0000313" key="1">
    <source>
        <dbReference type="EMBL" id="MEW9805421.1"/>
    </source>
</evidence>
<dbReference type="RefSeq" id="WP_367722468.1">
    <property type="nucleotide sequence ID" value="NZ_JBFOCH010000114.1"/>
</dbReference>
<dbReference type="Proteomes" id="UP001556196">
    <property type="component" value="Unassembled WGS sequence"/>
</dbReference>
<evidence type="ECO:0008006" key="3">
    <source>
        <dbReference type="Google" id="ProtNLM"/>
    </source>
</evidence>
<sequence>MALTEVQKGIVRRLAANRSDTSYVAGGIVLNRDWPRVSDDVDIFHDTDEEIGASAQRDIETLRSAGYRVHVDVEVYGCVEATVLKNDEGTLIQWMSETRNRFFPLIRDEEWGARLHSADLAVNKVLAASSRTKPRDFVDLVMIEQNMCPLGPLVMAASGKPPHFSPQRVIDEMRRRGLSIADEQYDTVRGLPAGWTAALIRENLMRALDAAERYILAAPVEIVGALAVDAEGVAVEVSALDDAGVVLKRATAEPEVMPMIADFVQSWGRKP</sequence>
<reference evidence="1 2" key="1">
    <citation type="submission" date="2024-06" db="EMBL/GenBank/DDBJ databases">
        <authorList>
            <person name="Tuo L."/>
        </authorList>
    </citation>
    <scope>NUCLEOTIDE SEQUENCE [LARGE SCALE GENOMIC DNA]</scope>
    <source>
        <strain evidence="1 2">ZMM04-5</strain>
    </source>
</reference>
<gene>
    <name evidence="1" type="ORF">ABUE31_05420</name>
</gene>
<keyword evidence="2" id="KW-1185">Reference proteome</keyword>
<organism evidence="1 2">
    <name type="scientific">Mesorhizobium marinum</name>
    <dbReference type="NCBI Taxonomy" id="3228790"/>
    <lineage>
        <taxon>Bacteria</taxon>
        <taxon>Pseudomonadati</taxon>
        <taxon>Pseudomonadota</taxon>
        <taxon>Alphaproteobacteria</taxon>
        <taxon>Hyphomicrobiales</taxon>
        <taxon>Phyllobacteriaceae</taxon>
        <taxon>Mesorhizobium</taxon>
    </lineage>
</organism>
<dbReference type="EMBL" id="JBFOCI010000001">
    <property type="protein sequence ID" value="MEW9805421.1"/>
    <property type="molecule type" value="Genomic_DNA"/>
</dbReference>